<feature type="transmembrane region" description="Helical" evidence="6">
    <location>
        <begin position="348"/>
        <end position="365"/>
    </location>
</feature>
<dbReference type="Proteomes" id="UP000269097">
    <property type="component" value="Chromosome"/>
</dbReference>
<keyword evidence="2" id="KW-1003">Cell membrane</keyword>
<dbReference type="GO" id="GO:0140359">
    <property type="term" value="F:ABC-type transporter activity"/>
    <property type="evidence" value="ECO:0007669"/>
    <property type="project" value="InterPro"/>
</dbReference>
<dbReference type="EMBL" id="CP033433">
    <property type="protein sequence ID" value="AYQ75133.1"/>
    <property type="molecule type" value="Genomic_DNA"/>
</dbReference>
<feature type="transmembrane region" description="Helical" evidence="6">
    <location>
        <begin position="377"/>
        <end position="399"/>
    </location>
</feature>
<evidence type="ECO:0000256" key="3">
    <source>
        <dbReference type="ARBA" id="ARBA00022692"/>
    </source>
</evidence>
<dbReference type="PANTHER" id="PTHR30294:SF29">
    <property type="entry name" value="MULTIDRUG ABC TRANSPORTER PERMEASE YBHS-RELATED"/>
    <property type="match status" value="1"/>
</dbReference>
<sequence length="424" mass="46088">MNKLGTVIGFTMRNKVRSKAFIITTLVLIVLVVVGGNVPYLINKLGGGDKASSVGYVEGQHPEIVQQMQMYYAQQERLQDKTEVKLEVSTDETKLKQMVEDGSLNGYISFKDNAENGFPDVTYHSKSALGSGTSSSLASTLQIVKTNMLVKDAGLTETQIRNLQTPVELKNEQISLTNENGKTEDEQGTAIGLTYVVVILLFMGVMISGQLIATEITAEKSSRVMEIIVTSVSPLVQMFGKVIGTFVVSVIQIAAIVGALVINLTMPQNSDALKGFGIRLDTIDPAMIVYAIVFFLAGFFLFAMLFAAVGSIVSRTEDLGQAVLPISMLTLVGFYIAIFGLTHPESPLIVVCSFIPFFSPFLMVLRVGLSNPGWWEIALSLGILIVAILGLGWLSAKIYRTGVLMYGKRPSVKELMKAMKAYKV</sequence>
<keyword evidence="4 6" id="KW-1133">Transmembrane helix</keyword>
<dbReference type="PANTHER" id="PTHR30294">
    <property type="entry name" value="MEMBRANE COMPONENT OF ABC TRANSPORTER YHHJ-RELATED"/>
    <property type="match status" value="1"/>
</dbReference>
<evidence type="ECO:0000256" key="1">
    <source>
        <dbReference type="ARBA" id="ARBA00004651"/>
    </source>
</evidence>
<keyword evidence="3 6" id="KW-0812">Transmembrane</keyword>
<dbReference type="GO" id="GO:0005886">
    <property type="term" value="C:plasma membrane"/>
    <property type="evidence" value="ECO:0007669"/>
    <property type="project" value="UniProtKB-SubCell"/>
</dbReference>
<evidence type="ECO:0000256" key="5">
    <source>
        <dbReference type="ARBA" id="ARBA00023136"/>
    </source>
</evidence>
<proteinExistence type="predicted"/>
<comment type="subcellular location">
    <subcellularLocation>
        <location evidence="1">Cell membrane</location>
        <topology evidence="1">Multi-pass membrane protein</topology>
    </subcellularLocation>
</comment>
<evidence type="ECO:0000313" key="8">
    <source>
        <dbReference type="EMBL" id="AYQ75133.1"/>
    </source>
</evidence>
<evidence type="ECO:0000259" key="7">
    <source>
        <dbReference type="Pfam" id="PF12698"/>
    </source>
</evidence>
<feature type="transmembrane region" description="Helical" evidence="6">
    <location>
        <begin position="190"/>
        <end position="212"/>
    </location>
</feature>
<dbReference type="InterPro" id="IPR051449">
    <property type="entry name" value="ABC-2_transporter_component"/>
</dbReference>
<dbReference type="AlphaFoldDB" id="A0A3G3K3R9"/>
<dbReference type="InterPro" id="IPR013525">
    <property type="entry name" value="ABC2_TM"/>
</dbReference>
<dbReference type="RefSeq" id="WP_123043213.1">
    <property type="nucleotide sequence ID" value="NZ_CP033433.1"/>
</dbReference>
<evidence type="ECO:0000313" key="9">
    <source>
        <dbReference type="Proteomes" id="UP000269097"/>
    </source>
</evidence>
<feature type="transmembrane region" description="Helical" evidence="6">
    <location>
        <begin position="246"/>
        <end position="266"/>
    </location>
</feature>
<gene>
    <name evidence="8" type="ORF">EAV92_22840</name>
</gene>
<feature type="transmembrane region" description="Helical" evidence="6">
    <location>
        <begin position="287"/>
        <end position="313"/>
    </location>
</feature>
<reference evidence="8 9" key="1">
    <citation type="submission" date="2018-10" db="EMBL/GenBank/DDBJ databases">
        <title>Genome Sequence of Cohnella sp.</title>
        <authorList>
            <person name="Srinivasan S."/>
            <person name="Kim M.K."/>
        </authorList>
    </citation>
    <scope>NUCLEOTIDE SEQUENCE [LARGE SCALE GENOMIC DNA]</scope>
    <source>
        <strain evidence="8 9">18JY8-7</strain>
    </source>
</reference>
<organism evidence="8 9">
    <name type="scientific">Cohnella candidum</name>
    <dbReference type="NCBI Taxonomy" id="2674991"/>
    <lineage>
        <taxon>Bacteria</taxon>
        <taxon>Bacillati</taxon>
        <taxon>Bacillota</taxon>
        <taxon>Bacilli</taxon>
        <taxon>Bacillales</taxon>
        <taxon>Paenibacillaceae</taxon>
        <taxon>Cohnella</taxon>
    </lineage>
</organism>
<dbReference type="KEGG" id="coh:EAV92_22840"/>
<feature type="domain" description="ABC-2 type transporter transmembrane" evidence="7">
    <location>
        <begin position="19"/>
        <end position="396"/>
    </location>
</feature>
<dbReference type="Pfam" id="PF12698">
    <property type="entry name" value="ABC2_membrane_3"/>
    <property type="match status" value="1"/>
</dbReference>
<protein>
    <submittedName>
        <fullName evidence="8">ABC transporter permease</fullName>
    </submittedName>
</protein>
<evidence type="ECO:0000256" key="2">
    <source>
        <dbReference type="ARBA" id="ARBA00022475"/>
    </source>
</evidence>
<feature type="transmembrane region" description="Helical" evidence="6">
    <location>
        <begin position="20"/>
        <end position="42"/>
    </location>
</feature>
<keyword evidence="5 6" id="KW-0472">Membrane</keyword>
<accession>A0A3G3K3R9</accession>
<evidence type="ECO:0000256" key="4">
    <source>
        <dbReference type="ARBA" id="ARBA00022989"/>
    </source>
</evidence>
<keyword evidence="9" id="KW-1185">Reference proteome</keyword>
<feature type="transmembrane region" description="Helical" evidence="6">
    <location>
        <begin position="319"/>
        <end position="341"/>
    </location>
</feature>
<evidence type="ECO:0000256" key="6">
    <source>
        <dbReference type="SAM" id="Phobius"/>
    </source>
</evidence>
<name>A0A3G3K3R9_9BACL</name>